<organism evidence="2 3">
    <name type="scientific">Beta vulgaris subsp. vulgaris</name>
    <name type="common">Beet</name>
    <dbReference type="NCBI Taxonomy" id="3555"/>
    <lineage>
        <taxon>Eukaryota</taxon>
        <taxon>Viridiplantae</taxon>
        <taxon>Streptophyta</taxon>
        <taxon>Embryophyta</taxon>
        <taxon>Tracheophyta</taxon>
        <taxon>Spermatophyta</taxon>
        <taxon>Magnoliopsida</taxon>
        <taxon>eudicotyledons</taxon>
        <taxon>Gunneridae</taxon>
        <taxon>Pentapetalae</taxon>
        <taxon>Caryophyllales</taxon>
        <taxon>Chenopodiaceae</taxon>
        <taxon>Betoideae</taxon>
        <taxon>Beta</taxon>
    </lineage>
</organism>
<dbReference type="Gramene" id="KMS96747">
    <property type="protein sequence ID" value="KMS96747"/>
    <property type="gene ID" value="BVRB_8g200510"/>
</dbReference>
<dbReference type="PANTHER" id="PTHR34682:SF1">
    <property type="entry name" value="PROTEIN METABOLIC NETWORK MODULATOR 1"/>
    <property type="match status" value="1"/>
</dbReference>
<evidence type="ECO:0000256" key="1">
    <source>
        <dbReference type="SAM" id="MobiDB-lite"/>
    </source>
</evidence>
<feature type="compositionally biased region" description="Acidic residues" evidence="1">
    <location>
        <begin position="64"/>
        <end position="73"/>
    </location>
</feature>
<feature type="compositionally biased region" description="Polar residues" evidence="1">
    <location>
        <begin position="1"/>
        <end position="11"/>
    </location>
</feature>
<dbReference type="EMBL" id="KQ090362">
    <property type="protein sequence ID" value="KMS96747.1"/>
    <property type="molecule type" value="Genomic_DNA"/>
</dbReference>
<dbReference type="OrthoDB" id="1919336at2759"/>
<dbReference type="PANTHER" id="PTHR34682">
    <property type="entry name" value="AT HOOK MOTIF-CONTAINING PROTEIN"/>
    <property type="match status" value="1"/>
</dbReference>
<proteinExistence type="predicted"/>
<reference evidence="2 3" key="1">
    <citation type="journal article" date="2014" name="Nature">
        <title>The genome of the recently domesticated crop plant sugar beet (Beta vulgaris).</title>
        <authorList>
            <person name="Dohm J.C."/>
            <person name="Minoche A.E."/>
            <person name="Holtgrawe D."/>
            <person name="Capella-Gutierrez S."/>
            <person name="Zakrzewski F."/>
            <person name="Tafer H."/>
            <person name="Rupp O."/>
            <person name="Sorensen T.R."/>
            <person name="Stracke R."/>
            <person name="Reinhardt R."/>
            <person name="Goesmann A."/>
            <person name="Kraft T."/>
            <person name="Schulz B."/>
            <person name="Stadler P.F."/>
            <person name="Schmidt T."/>
            <person name="Gabaldon T."/>
            <person name="Lehrach H."/>
            <person name="Weisshaar B."/>
            <person name="Himmelbauer H."/>
        </authorList>
    </citation>
    <scope>NUCLEOTIDE SEQUENCE [LARGE SCALE GENOMIC DNA]</scope>
    <source>
        <tissue evidence="2">Taproot</tissue>
    </source>
</reference>
<feature type="compositionally biased region" description="Acidic residues" evidence="1">
    <location>
        <begin position="314"/>
        <end position="323"/>
    </location>
</feature>
<dbReference type="OMA" id="VMEHEIS"/>
<feature type="compositionally biased region" description="Basic and acidic residues" evidence="1">
    <location>
        <begin position="166"/>
        <end position="230"/>
    </location>
</feature>
<dbReference type="Proteomes" id="UP000035740">
    <property type="component" value="Unassembled WGS sequence"/>
</dbReference>
<evidence type="ECO:0000313" key="2">
    <source>
        <dbReference type="EMBL" id="KMS96747.1"/>
    </source>
</evidence>
<gene>
    <name evidence="2" type="ORF">BVRB_8g200510</name>
</gene>
<feature type="region of interest" description="Disordered" evidence="1">
    <location>
        <begin position="306"/>
        <end position="335"/>
    </location>
</feature>
<accession>A0A7G2RMA0</accession>
<name>A0A7G2RMA0_BETVV</name>
<feature type="region of interest" description="Disordered" evidence="1">
    <location>
        <begin position="166"/>
        <end position="235"/>
    </location>
</feature>
<feature type="region of interest" description="Disordered" evidence="1">
    <location>
        <begin position="1"/>
        <end position="74"/>
    </location>
</feature>
<comment type="caution">
    <text evidence="2">The sequence shown here is derived from an EMBL/GenBank/DDBJ whole genome shotgun (WGS) entry which is preliminary data.</text>
</comment>
<evidence type="ECO:0000313" key="3">
    <source>
        <dbReference type="Proteomes" id="UP000035740"/>
    </source>
</evidence>
<dbReference type="InterPro" id="IPR045881">
    <property type="entry name" value="MNM1-like"/>
</dbReference>
<dbReference type="AlphaFoldDB" id="A0A7G2RMA0"/>
<protein>
    <recommendedName>
        <fullName evidence="4">AT hook motif-containing protein</fullName>
    </recommendedName>
</protein>
<evidence type="ECO:0008006" key="4">
    <source>
        <dbReference type="Google" id="ProtNLM"/>
    </source>
</evidence>
<sequence>MSQLNQGTNTALPAEAPIKRKRGRPRKDENQAFPRPPVPIIQGQGSGAPKAISNIPSKGKDSVEDVDDDDDNKDEMVGQVVNGILEYAFDAGYFLTVKVGDTNVCMRGVVFKEDCIIPITPENDIAPNAKMYRRKDFPIPAMKFSPQIVQTSGNSSLNITENIKDQQQEKLSDDREQDKLSSYDKEQQEKLASDDKEQQEKLSDDKEQQDKLSDDPEDKEQQEKLPKDSSEPPMKLQKTEMTVNFFNGENKQCSGVTDENFADAVKSDEVANNKEAIIIPPQTAISAEDLPVVVTTVMEHEISRTSDFQISMENAEEDEDDVSEPPSVFSTMETD</sequence>
<keyword evidence="3" id="KW-1185">Reference proteome</keyword>